<keyword evidence="7" id="KW-0547">Nucleotide-binding</keyword>
<dbReference type="PANTHER" id="PTHR41523">
    <property type="entry name" value="TWO-COMPONENT SYSTEM SENSOR PROTEIN"/>
    <property type="match status" value="1"/>
</dbReference>
<dbReference type="Proteomes" id="UP000192422">
    <property type="component" value="Chromosome"/>
</dbReference>
<evidence type="ECO:0000313" key="17">
    <source>
        <dbReference type="Proteomes" id="UP000192422"/>
    </source>
</evidence>
<evidence type="ECO:0000256" key="5">
    <source>
        <dbReference type="ARBA" id="ARBA00022606"/>
    </source>
</evidence>
<dbReference type="InterPro" id="IPR035965">
    <property type="entry name" value="PAS-like_dom_sf"/>
</dbReference>
<keyword evidence="5" id="KW-0716">Sensory transduction</keyword>
<keyword evidence="4 12" id="KW-0597">Phosphoprotein</keyword>
<evidence type="ECO:0000256" key="3">
    <source>
        <dbReference type="ARBA" id="ARBA00022543"/>
    </source>
</evidence>
<dbReference type="Gene3D" id="3.40.50.2300">
    <property type="match status" value="1"/>
</dbReference>
<evidence type="ECO:0000256" key="12">
    <source>
        <dbReference type="PROSITE-ProRule" id="PRU00169"/>
    </source>
</evidence>
<dbReference type="InterPro" id="IPR003018">
    <property type="entry name" value="GAF"/>
</dbReference>
<dbReference type="EMBL" id="CP053562">
    <property type="protein sequence ID" value="QPZ90891.1"/>
    <property type="molecule type" value="Genomic_DNA"/>
</dbReference>
<keyword evidence="17" id="KW-1185">Reference proteome</keyword>
<dbReference type="InterPro" id="IPR001789">
    <property type="entry name" value="Sig_transdc_resp-reg_receiver"/>
</dbReference>
<dbReference type="InterPro" id="IPR016132">
    <property type="entry name" value="Phyto_chromo_attachment"/>
</dbReference>
<keyword evidence="3" id="KW-0600">Photoreceptor protein</keyword>
<evidence type="ECO:0000256" key="1">
    <source>
        <dbReference type="ARBA" id="ARBA00000085"/>
    </source>
</evidence>
<dbReference type="InterPro" id="IPR029016">
    <property type="entry name" value="GAF-like_dom_sf"/>
</dbReference>
<evidence type="ECO:0000256" key="4">
    <source>
        <dbReference type="ARBA" id="ARBA00022553"/>
    </source>
</evidence>
<gene>
    <name evidence="16" type="ORF">AKL02_008190</name>
</gene>
<dbReference type="CDD" id="cd00130">
    <property type="entry name" value="PAS"/>
    <property type="match status" value="1"/>
</dbReference>
<dbReference type="InterPro" id="IPR011102">
    <property type="entry name" value="Sig_transdc_His_kinase_HWE"/>
</dbReference>
<keyword evidence="9" id="KW-0067">ATP-binding</keyword>
<dbReference type="Gene3D" id="3.30.450.20">
    <property type="entry name" value="PAS domain"/>
    <property type="match status" value="1"/>
</dbReference>
<organism evidence="16 17">
    <name type="scientific">Thioclava electrotropha</name>
    <dbReference type="NCBI Taxonomy" id="1549850"/>
    <lineage>
        <taxon>Bacteria</taxon>
        <taxon>Pseudomonadati</taxon>
        <taxon>Pseudomonadota</taxon>
        <taxon>Alphaproteobacteria</taxon>
        <taxon>Rhodobacterales</taxon>
        <taxon>Paracoccaceae</taxon>
        <taxon>Thioclava</taxon>
    </lineage>
</organism>
<protein>
    <recommendedName>
        <fullName evidence="2">histidine kinase</fullName>
        <ecNumber evidence="2">2.7.13.3</ecNumber>
    </recommendedName>
</protein>
<dbReference type="PANTHER" id="PTHR41523:SF7">
    <property type="entry name" value="HISTIDINE KINASE"/>
    <property type="match status" value="1"/>
</dbReference>
<evidence type="ECO:0000256" key="10">
    <source>
        <dbReference type="ARBA" id="ARBA00022991"/>
    </source>
</evidence>
<dbReference type="InterPro" id="IPR013515">
    <property type="entry name" value="Phytochrome_cen-reg"/>
</dbReference>
<dbReference type="Pfam" id="PF01590">
    <property type="entry name" value="GAF"/>
    <property type="match status" value="1"/>
</dbReference>
<feature type="modified residue" description="4-aspartylphosphate" evidence="12">
    <location>
        <position position="795"/>
    </location>
</feature>
<dbReference type="SUPFAM" id="SSF55785">
    <property type="entry name" value="PYP-like sensor domain (PAS domain)"/>
    <property type="match status" value="1"/>
</dbReference>
<dbReference type="PRINTS" id="PR01033">
    <property type="entry name" value="PHYTOCHROME"/>
</dbReference>
<comment type="catalytic activity">
    <reaction evidence="1">
        <text>ATP + protein L-histidine = ADP + protein N-phospho-L-histidine.</text>
        <dbReference type="EC" id="2.7.13.3"/>
    </reaction>
</comment>
<sequence length="857" mass="93951">MTSDTSPAPSQRPVDLTDCDREPIHQLGRVQSYGALLALSSDWIVQHASTNLEEILGMSHEEALGRPLADLIVSDGFDRIRASLRTAEGGETAVRLFGVVLKANGKSFDVSLHASGPYLIVEFEPKLETRGRDVMTDVYPQIARLRRDRGLERLARDAAMGLQALSGFDSVMIYQFQPDQSGKVIAETRKDQQRLYDGLRFPASDIPVQARALYKRALLRLIADVDDPGAPVLPGVDLNGQPLDMSLAVTRAVSPIHIEYLRNMGVGASMSVSIMRDGELWGLFACHHNHPRYIDYELRTAIEMYAHMFSYELSKFEDGERKQAQSDTASLQRTLMGHMADGKALSESLMAVSDEIRLVIPHDGLVLYENEEFSATGTTPTKEEFAGIARMLDRSIGSSTFATDQLGRAHEPARDFPERAAGLLAIPISKRPRDYLVLFRRQIADTVEWAGDPTKPAQLGPNGVRLTPRKSFEVWRETVTGRSAPWTNQQCHAAELLRTVLLEIFLKITDATSAERKRAQEHQELLISELNHRVRNILNLMRGLLAQSRSSARSLEEFTDNLDGRIQALARAHDQLTAEHWEPASLHGLISCEFAAYADRKAERVIITGPDALISPKAYTTLALVLHEMATNSIKYGGLCDSGGRVEIALSTDHSGGLLIDWKERGGPPVTPPKRRGFGSIIIENSIPHELRGDAEISYKMTGVEAQFRIPPTTIAELIDQPGTEGDVAASPAAQTGAAFRLSGQGLVLEDTLIIAMDAAGVLEDLGARDVKITSSVEGALTWLEATRPDFAVLDVNLGDEQSVPVAERLHKMGVPFVLATGYGSAPDLLAIYPPCTVVQKPFSSDSLREALQNAIA</sequence>
<dbReference type="InterPro" id="IPR001294">
    <property type="entry name" value="Phytochrome"/>
</dbReference>
<dbReference type="EC" id="2.7.13.3" evidence="2"/>
<evidence type="ECO:0000256" key="2">
    <source>
        <dbReference type="ARBA" id="ARBA00012438"/>
    </source>
</evidence>
<dbReference type="Gene3D" id="3.30.450.270">
    <property type="match status" value="1"/>
</dbReference>
<evidence type="ECO:0000256" key="6">
    <source>
        <dbReference type="ARBA" id="ARBA00022679"/>
    </source>
</evidence>
<evidence type="ECO:0000259" key="15">
    <source>
        <dbReference type="PROSITE" id="PS50112"/>
    </source>
</evidence>
<proteinExistence type="predicted"/>
<dbReference type="RefSeq" id="WP_083075334.1">
    <property type="nucleotide sequence ID" value="NZ_CP053562.1"/>
</dbReference>
<evidence type="ECO:0000256" key="8">
    <source>
        <dbReference type="ARBA" id="ARBA00022777"/>
    </source>
</evidence>
<evidence type="ECO:0000256" key="7">
    <source>
        <dbReference type="ARBA" id="ARBA00022741"/>
    </source>
</evidence>
<name>A0ABX6YSU2_9RHOB</name>
<dbReference type="PROSITE" id="PS50112">
    <property type="entry name" value="PAS"/>
    <property type="match status" value="1"/>
</dbReference>
<dbReference type="Pfam" id="PF00360">
    <property type="entry name" value="PHY"/>
    <property type="match status" value="1"/>
</dbReference>
<dbReference type="SUPFAM" id="SSF52172">
    <property type="entry name" value="CheY-like"/>
    <property type="match status" value="1"/>
</dbReference>
<dbReference type="SMART" id="SM00091">
    <property type="entry name" value="PAS"/>
    <property type="match status" value="1"/>
</dbReference>
<dbReference type="Pfam" id="PF07536">
    <property type="entry name" value="HWE_HK"/>
    <property type="match status" value="1"/>
</dbReference>
<evidence type="ECO:0000259" key="13">
    <source>
        <dbReference type="PROSITE" id="PS50046"/>
    </source>
</evidence>
<dbReference type="InterPro" id="IPR036890">
    <property type="entry name" value="HATPase_C_sf"/>
</dbReference>
<dbReference type="InterPro" id="IPR000014">
    <property type="entry name" value="PAS"/>
</dbReference>
<dbReference type="SMART" id="SM00448">
    <property type="entry name" value="REC"/>
    <property type="match status" value="1"/>
</dbReference>
<feature type="domain" description="Phytochrome chromophore attachment site" evidence="13">
    <location>
        <begin position="150"/>
        <end position="307"/>
    </location>
</feature>
<dbReference type="PROSITE" id="PS50046">
    <property type="entry name" value="PHYTOCHROME_2"/>
    <property type="match status" value="1"/>
</dbReference>
<dbReference type="InterPro" id="IPR013654">
    <property type="entry name" value="PAS_2"/>
</dbReference>
<dbReference type="InterPro" id="IPR043150">
    <property type="entry name" value="Phytochrome_PHY_sf"/>
</dbReference>
<evidence type="ECO:0000256" key="9">
    <source>
        <dbReference type="ARBA" id="ARBA00022840"/>
    </source>
</evidence>
<dbReference type="Pfam" id="PF08446">
    <property type="entry name" value="PAS_2"/>
    <property type="match status" value="1"/>
</dbReference>
<dbReference type="SMART" id="SM00065">
    <property type="entry name" value="GAF"/>
    <property type="match status" value="1"/>
</dbReference>
<dbReference type="Gene3D" id="3.30.450.40">
    <property type="match status" value="1"/>
</dbReference>
<keyword evidence="6" id="KW-0808">Transferase</keyword>
<reference evidence="16 17" key="1">
    <citation type="submission" date="2020-05" db="EMBL/GenBank/DDBJ databases">
        <title>Thioclava electrotropha strain Elox9 finished genome.</title>
        <authorList>
            <person name="Rowe A.R."/>
            <person name="Wilbanks E.G."/>
        </authorList>
    </citation>
    <scope>NUCLEOTIDE SEQUENCE [LARGE SCALE GENOMIC DNA]</scope>
    <source>
        <strain evidence="16 17">Elox9</strain>
    </source>
</reference>
<dbReference type="InterPro" id="IPR011006">
    <property type="entry name" value="CheY-like_superfamily"/>
</dbReference>
<keyword evidence="10" id="KW-0157">Chromophore</keyword>
<feature type="domain" description="Response regulatory" evidence="14">
    <location>
        <begin position="745"/>
        <end position="856"/>
    </location>
</feature>
<dbReference type="Gene3D" id="3.30.565.10">
    <property type="entry name" value="Histidine kinase-like ATPase, C-terminal domain"/>
    <property type="match status" value="1"/>
</dbReference>
<accession>A0ABX6YSU2</accession>
<feature type="domain" description="PAS" evidence="15">
    <location>
        <begin position="36"/>
        <end position="91"/>
    </location>
</feature>
<dbReference type="PROSITE" id="PS50110">
    <property type="entry name" value="RESPONSE_REGULATORY"/>
    <property type="match status" value="1"/>
</dbReference>
<dbReference type="NCBIfam" id="TIGR00229">
    <property type="entry name" value="sensory_box"/>
    <property type="match status" value="1"/>
</dbReference>
<dbReference type="SUPFAM" id="SSF55781">
    <property type="entry name" value="GAF domain-like"/>
    <property type="match status" value="2"/>
</dbReference>
<keyword evidence="8" id="KW-0418">Kinase</keyword>
<keyword evidence="11" id="KW-0675">Receptor</keyword>
<evidence type="ECO:0000313" key="16">
    <source>
        <dbReference type="EMBL" id="QPZ90891.1"/>
    </source>
</evidence>
<evidence type="ECO:0000259" key="14">
    <source>
        <dbReference type="PROSITE" id="PS50110"/>
    </source>
</evidence>
<evidence type="ECO:0000256" key="11">
    <source>
        <dbReference type="ARBA" id="ARBA00023170"/>
    </source>
</evidence>
<dbReference type="SMART" id="SM00911">
    <property type="entry name" value="HWE_HK"/>
    <property type="match status" value="1"/>
</dbReference>